<proteinExistence type="inferred from homology"/>
<evidence type="ECO:0000256" key="8">
    <source>
        <dbReference type="ARBA" id="ARBA00054139"/>
    </source>
</evidence>
<feature type="compositionally biased region" description="Basic and acidic residues" evidence="9">
    <location>
        <begin position="476"/>
        <end position="486"/>
    </location>
</feature>
<evidence type="ECO:0000259" key="10">
    <source>
        <dbReference type="SMART" id="SM00709"/>
    </source>
</evidence>
<gene>
    <name evidence="11" type="ORF">DMC30DRAFT_410341</name>
</gene>
<dbReference type="GO" id="GO:0008270">
    <property type="term" value="F:zinc ion binding"/>
    <property type="evidence" value="ECO:0007669"/>
    <property type="project" value="UniProtKB-KW"/>
</dbReference>
<feature type="region of interest" description="Disordered" evidence="9">
    <location>
        <begin position="174"/>
        <end position="194"/>
    </location>
</feature>
<name>A0A5C5G5P9_9BASI</name>
<dbReference type="PANTHER" id="PTHR10876:SF0">
    <property type="entry name" value="ZINC FINGER PROTEIN ZPR1"/>
    <property type="match status" value="1"/>
</dbReference>
<dbReference type="InterPro" id="IPR042452">
    <property type="entry name" value="ZPR1_Znf1/2"/>
</dbReference>
<organism evidence="11 12">
    <name type="scientific">Rhodotorula diobovata</name>
    <dbReference type="NCBI Taxonomy" id="5288"/>
    <lineage>
        <taxon>Eukaryota</taxon>
        <taxon>Fungi</taxon>
        <taxon>Dikarya</taxon>
        <taxon>Basidiomycota</taxon>
        <taxon>Pucciniomycotina</taxon>
        <taxon>Microbotryomycetes</taxon>
        <taxon>Sporidiobolales</taxon>
        <taxon>Sporidiobolaceae</taxon>
        <taxon>Rhodotorula</taxon>
    </lineage>
</organism>
<dbReference type="Pfam" id="PF03367">
    <property type="entry name" value="Zn_ribbon_ZPR1"/>
    <property type="match status" value="2"/>
</dbReference>
<keyword evidence="4" id="KW-0677">Repeat</keyword>
<feature type="compositionally biased region" description="Low complexity" evidence="9">
    <location>
        <begin position="466"/>
        <end position="475"/>
    </location>
</feature>
<evidence type="ECO:0000256" key="1">
    <source>
        <dbReference type="ARBA" id="ARBA00004123"/>
    </source>
</evidence>
<keyword evidence="5 11" id="KW-0863">Zinc-finger</keyword>
<dbReference type="InterPro" id="IPR004457">
    <property type="entry name" value="Znf_ZPR1"/>
</dbReference>
<dbReference type="Pfam" id="PF22794">
    <property type="entry name" value="jr-ZPR1"/>
    <property type="match status" value="2"/>
</dbReference>
<evidence type="ECO:0000313" key="11">
    <source>
        <dbReference type="EMBL" id="TNY24378.1"/>
    </source>
</evidence>
<comment type="function">
    <text evidence="8">Acts as a protein folding chaperone for elongation factor 1-alpha.</text>
</comment>
<dbReference type="FunFam" id="2.20.25.420:FF:000001">
    <property type="entry name" value="Zinc finger protein ZPR1"/>
    <property type="match status" value="1"/>
</dbReference>
<dbReference type="PANTHER" id="PTHR10876">
    <property type="entry name" value="ZINC FINGER PROTEIN ZPR1"/>
    <property type="match status" value="1"/>
</dbReference>
<keyword evidence="3" id="KW-0479">Metal-binding</keyword>
<feature type="domain" description="Zinc finger ZPR1-type" evidence="10">
    <location>
        <begin position="261"/>
        <end position="420"/>
    </location>
</feature>
<evidence type="ECO:0000256" key="3">
    <source>
        <dbReference type="ARBA" id="ARBA00022723"/>
    </source>
</evidence>
<dbReference type="NCBIfam" id="TIGR00310">
    <property type="entry name" value="ZPR1_znf"/>
    <property type="match status" value="2"/>
</dbReference>
<evidence type="ECO:0000256" key="9">
    <source>
        <dbReference type="SAM" id="MobiDB-lite"/>
    </source>
</evidence>
<dbReference type="STRING" id="5288.A0A5C5G5P9"/>
<accession>A0A5C5G5P9</accession>
<evidence type="ECO:0000256" key="2">
    <source>
        <dbReference type="ARBA" id="ARBA00008354"/>
    </source>
</evidence>
<evidence type="ECO:0000256" key="6">
    <source>
        <dbReference type="ARBA" id="ARBA00022833"/>
    </source>
</evidence>
<keyword evidence="12" id="KW-1185">Reference proteome</keyword>
<keyword evidence="6" id="KW-0862">Zinc</keyword>
<reference evidence="11 12" key="1">
    <citation type="submission" date="2019-03" db="EMBL/GenBank/DDBJ databases">
        <title>Rhodosporidium diobovatum UCD-FST 08-225 genome sequencing, assembly, and annotation.</title>
        <authorList>
            <person name="Fakankun I.U."/>
            <person name="Fristensky B."/>
            <person name="Levin D.B."/>
        </authorList>
    </citation>
    <scope>NUCLEOTIDE SEQUENCE [LARGE SCALE GENOMIC DNA]</scope>
    <source>
        <strain evidence="11 12">UCD-FST 08-225</strain>
    </source>
</reference>
<dbReference type="Proteomes" id="UP000311382">
    <property type="component" value="Unassembled WGS sequence"/>
</dbReference>
<evidence type="ECO:0000256" key="7">
    <source>
        <dbReference type="ARBA" id="ARBA00023242"/>
    </source>
</evidence>
<dbReference type="EMBL" id="SOZI01000003">
    <property type="protein sequence ID" value="TNY24378.1"/>
    <property type="molecule type" value="Genomic_DNA"/>
</dbReference>
<dbReference type="InterPro" id="IPR042451">
    <property type="entry name" value="ZPR1_A/B_dom"/>
</dbReference>
<keyword evidence="7" id="KW-0539">Nucleus</keyword>
<comment type="subcellular location">
    <subcellularLocation>
        <location evidence="1">Nucleus</location>
    </subcellularLocation>
</comment>
<feature type="domain" description="Zinc finger ZPR1-type" evidence="10">
    <location>
        <begin position="31"/>
        <end position="213"/>
    </location>
</feature>
<dbReference type="FunFam" id="2.60.120.1040:FF:000001">
    <property type="entry name" value="Zinc finger protein ZPR1"/>
    <property type="match status" value="1"/>
</dbReference>
<sequence>MSTEQQQHDNQWRPIGEAVGAGDVPVEVIESLCMECHEQGETRMLLTVIPYFREVIVVSFRCEHCGYKNNEIQSAGEIQPLGAIYTVKCTSRDDLNRQLVKSEHCTISIPEYQLTIPQGRGQFTTVEGVIADTVRDLLHDQPLRKIQHPDLHDKIAELVAKLRVLVPDVELDPLLEDDNGEANGAPVAGSSDGAMPTFTIKLDDPSGNSFVETRGGLGDPKWAKREYGRDRAQDEALGLKHDEATDKATSHYPEEVLSFPGVCSLCGSELETLMKKVNIPHFKDIILMSTNCHDCGYRDTEVKSGGAIADKGRKITLKVEESDDLSRDILKSETAGLYIPEIDLELNPGTLGGRFTTLEGLLQQVYEELDGKAFAHGDAADKGAADEMQTFLGNLKKAMAVETPFTVVLDDPLANSFIQSLYAPDPDPSLTQEDYERSHFQNEELGLNDINVDNYGHVEVPEGDEATATAAAAGGEAEKKEGDKAE</sequence>
<dbReference type="Gene3D" id="2.60.120.1040">
    <property type="entry name" value="ZPR1, A/B domain"/>
    <property type="match status" value="2"/>
</dbReference>
<evidence type="ECO:0000313" key="12">
    <source>
        <dbReference type="Proteomes" id="UP000311382"/>
    </source>
</evidence>
<dbReference type="AlphaFoldDB" id="A0A5C5G5P9"/>
<evidence type="ECO:0000256" key="4">
    <source>
        <dbReference type="ARBA" id="ARBA00022737"/>
    </source>
</evidence>
<evidence type="ECO:0000256" key="5">
    <source>
        <dbReference type="ARBA" id="ARBA00022771"/>
    </source>
</evidence>
<protein>
    <submittedName>
        <fullName evidence="11">ZPR1 zinc-finger domain-containing protein</fullName>
    </submittedName>
</protein>
<dbReference type="FunFam" id="2.20.25.420:FF:000002">
    <property type="entry name" value="Zinc finger protein ZPR1"/>
    <property type="match status" value="1"/>
</dbReference>
<dbReference type="InterPro" id="IPR040141">
    <property type="entry name" value="ZPR1"/>
</dbReference>
<dbReference type="Gene3D" id="2.20.25.420">
    <property type="entry name" value="ZPR1, zinc finger domain"/>
    <property type="match status" value="2"/>
</dbReference>
<feature type="region of interest" description="Disordered" evidence="9">
    <location>
        <begin position="454"/>
        <end position="486"/>
    </location>
</feature>
<dbReference type="OrthoDB" id="308464at2759"/>
<dbReference type="GO" id="GO:0005634">
    <property type="term" value="C:nucleus"/>
    <property type="evidence" value="ECO:0007669"/>
    <property type="project" value="UniProtKB-SubCell"/>
</dbReference>
<comment type="caution">
    <text evidence="11">The sequence shown here is derived from an EMBL/GenBank/DDBJ whole genome shotgun (WGS) entry which is preliminary data.</text>
</comment>
<dbReference type="InterPro" id="IPR056180">
    <property type="entry name" value="ZPR1_jr_dom"/>
</dbReference>
<comment type="similarity">
    <text evidence="2">Belongs to the ZPR1 family.</text>
</comment>
<dbReference type="SMART" id="SM00709">
    <property type="entry name" value="Zpr1"/>
    <property type="match status" value="2"/>
</dbReference>